<protein>
    <submittedName>
        <fullName evidence="2">Phage-associated recombinase</fullName>
    </submittedName>
</protein>
<dbReference type="Proteomes" id="UP000070198">
    <property type="component" value="Unassembled WGS sequence"/>
</dbReference>
<proteinExistence type="predicted"/>
<feature type="compositionally biased region" description="Polar residues" evidence="1">
    <location>
        <begin position="128"/>
        <end position="147"/>
    </location>
</feature>
<feature type="region of interest" description="Disordered" evidence="1">
    <location>
        <begin position="121"/>
        <end position="147"/>
    </location>
</feature>
<name>A0A139MVU7_9STRE</name>
<dbReference type="EMBL" id="LQOF01000288">
    <property type="protein sequence ID" value="KXT67654.1"/>
    <property type="molecule type" value="Genomic_DNA"/>
</dbReference>
<dbReference type="RefSeq" id="WP_061458793.1">
    <property type="nucleotide sequence ID" value="NZ_KQ968748.1"/>
</dbReference>
<dbReference type="Pfam" id="PF04404">
    <property type="entry name" value="ERF"/>
    <property type="match status" value="1"/>
</dbReference>
<evidence type="ECO:0000313" key="3">
    <source>
        <dbReference type="Proteomes" id="UP000070198"/>
    </source>
</evidence>
<sequence>MKKSDSISELAKAFSKTQQELKQPLKDAANPFFKSTYVPLENVAESITETATKNGLAFSQEPSFDDGMVTVTTLVMHSSGEWIEYAPLKMKPVKNDPQAFGSAITYAKRYALSAIFGITSDKDDDGNEATQPQKPQRQQKATKQSKQYISVDKAKQYEDDIQALINATGKNDGSIMGALLNHVGATMIKNITTDKANEAEAFIAKMKEKAGI</sequence>
<dbReference type="InterPro" id="IPR007499">
    <property type="entry name" value="ERF_bacteria_virus"/>
</dbReference>
<gene>
    <name evidence="2" type="ORF">SGADD02_01290</name>
</gene>
<comment type="caution">
    <text evidence="2">The sequence shown here is derived from an EMBL/GenBank/DDBJ whole genome shotgun (WGS) entry which is preliminary data.</text>
</comment>
<dbReference type="PATRIC" id="fig|315405.11.peg.1536"/>
<organism evidence="2 3">
    <name type="scientific">Streptococcus gallolyticus</name>
    <dbReference type="NCBI Taxonomy" id="315405"/>
    <lineage>
        <taxon>Bacteria</taxon>
        <taxon>Bacillati</taxon>
        <taxon>Bacillota</taxon>
        <taxon>Bacilli</taxon>
        <taxon>Lactobacillales</taxon>
        <taxon>Streptococcaceae</taxon>
        <taxon>Streptococcus</taxon>
    </lineage>
</organism>
<evidence type="ECO:0000313" key="2">
    <source>
        <dbReference type="EMBL" id="KXT67654.1"/>
    </source>
</evidence>
<dbReference type="AlphaFoldDB" id="A0A139MVU7"/>
<reference evidence="2 3" key="1">
    <citation type="submission" date="2016-01" db="EMBL/GenBank/DDBJ databases">
        <title>Highly variable Streptococcus oralis are common among viridans streptococci isolated from primates.</title>
        <authorList>
            <person name="Denapaite D."/>
            <person name="Rieger M."/>
            <person name="Koendgen S."/>
            <person name="Brueckner R."/>
            <person name="Ochigava I."/>
            <person name="Kappeler P."/>
            <person name="Maetz-Rensing K."/>
            <person name="Leendertz F."/>
            <person name="Hakenbeck R."/>
        </authorList>
    </citation>
    <scope>NUCLEOTIDE SEQUENCE [LARGE SCALE GENOMIC DNA]</scope>
    <source>
        <strain evidence="2 3">DD02</strain>
    </source>
</reference>
<evidence type="ECO:0000256" key="1">
    <source>
        <dbReference type="SAM" id="MobiDB-lite"/>
    </source>
</evidence>
<accession>A0A139MVU7</accession>